<comment type="subcellular location">
    <subcellularLocation>
        <location evidence="2">Membrane</location>
        <topology evidence="2">Multi-pass membrane protein</topology>
    </subcellularLocation>
</comment>
<keyword evidence="9 11" id="KW-0472">Membrane</keyword>
<gene>
    <name evidence="12" type="ORF">EANT1437_LOCUS10363</name>
</gene>
<keyword evidence="5" id="KW-0808">Transferase</keyword>
<evidence type="ECO:0000256" key="10">
    <source>
        <dbReference type="SAM" id="MobiDB-lite"/>
    </source>
</evidence>
<feature type="region of interest" description="Disordered" evidence="10">
    <location>
        <begin position="447"/>
        <end position="470"/>
    </location>
</feature>
<evidence type="ECO:0000256" key="3">
    <source>
        <dbReference type="ARBA" id="ARBA00004906"/>
    </source>
</evidence>
<evidence type="ECO:0000256" key="7">
    <source>
        <dbReference type="ARBA" id="ARBA00022786"/>
    </source>
</evidence>
<feature type="transmembrane region" description="Helical" evidence="11">
    <location>
        <begin position="278"/>
        <end position="300"/>
    </location>
</feature>
<sequence length="618" mass="70342">MSLLILGRTLTKLSSKQEQKNSFVLDPFWSDLHALEKQGLPPDELIKAHLSKMINLPDINKSMYEVGITKKGGSRVLSNSDSYIRFRLKCPSSARENNDVKKSNGNSNLHRSSENYNIPFSNSLFLLPTSIGAYRLRKRTRKNCLDSVMIEFWREVPGKPVQRPPEGWDDLGVGGAEVQGRWAWGNEPKSEIEQGVAQRKAFFPNTISRNGKTENAWTRFDFWTKSFMLSSKLIVLLLLSWLAVLVTACGALSIPLAIGRIFYYLLRVPEIYIHDPIAFALGGVFMFPICCGTVESLSFLKWEEGNRKDTVLNQIWGCIYSFGTVLSHTPKSWVLLQTVILWSFFSPLLLSWIYELTIIKPASFWIENGNFVDIRSFFMSWLTGSIFLNIWAALCYFGAFRKDFLIENNPFFGFGQGAEAGNDANNNQNNENADDIDLNQDVIPDEPGVDQNNASSSTFDDPQSNGKRKKWQGKNGVIYNFTKAIIKLFLHKEWDKIDRTTLLNNCAYPVARQLAISFFTPLFAFMTLMSLRSYMSGYINADVTVPFIGLLEQGHFNKLLFQILSIMTIVIQLSIASRKSLKCWFDAAHKEAREDRYLVGEILLDYIPLKRNSSTLRN</sequence>
<accession>A0A7S2RY12</accession>
<feature type="transmembrane region" description="Helical" evidence="11">
    <location>
        <begin position="559"/>
        <end position="576"/>
    </location>
</feature>
<proteinExistence type="predicted"/>
<dbReference type="PANTHER" id="PTHR13145">
    <property type="entry name" value="SSM4 PROTEIN"/>
    <property type="match status" value="1"/>
</dbReference>
<evidence type="ECO:0000256" key="8">
    <source>
        <dbReference type="ARBA" id="ARBA00022989"/>
    </source>
</evidence>
<feature type="transmembrane region" description="Helical" evidence="11">
    <location>
        <begin position="374"/>
        <end position="397"/>
    </location>
</feature>
<evidence type="ECO:0000256" key="6">
    <source>
        <dbReference type="ARBA" id="ARBA00022692"/>
    </source>
</evidence>
<evidence type="ECO:0000256" key="5">
    <source>
        <dbReference type="ARBA" id="ARBA00022679"/>
    </source>
</evidence>
<feature type="transmembrane region" description="Helical" evidence="11">
    <location>
        <begin position="518"/>
        <end position="539"/>
    </location>
</feature>
<dbReference type="PANTHER" id="PTHR13145:SF0">
    <property type="entry name" value="E3 UBIQUITIN-PROTEIN LIGASE MARCHF6"/>
    <property type="match status" value="1"/>
</dbReference>
<dbReference type="GO" id="GO:0061630">
    <property type="term" value="F:ubiquitin protein ligase activity"/>
    <property type="evidence" value="ECO:0007669"/>
    <property type="project" value="UniProtKB-EC"/>
</dbReference>
<evidence type="ECO:0000313" key="12">
    <source>
        <dbReference type="EMBL" id="CAD9683581.1"/>
    </source>
</evidence>
<keyword evidence="6 11" id="KW-0812">Transmembrane</keyword>
<comment type="pathway">
    <text evidence="3">Protein modification; protein ubiquitination.</text>
</comment>
<dbReference type="AlphaFoldDB" id="A0A7S2RY12"/>
<dbReference type="GO" id="GO:0036503">
    <property type="term" value="P:ERAD pathway"/>
    <property type="evidence" value="ECO:0007669"/>
    <property type="project" value="TreeGrafter"/>
</dbReference>
<organism evidence="12">
    <name type="scientific">Eucampia antarctica</name>
    <dbReference type="NCBI Taxonomy" id="49252"/>
    <lineage>
        <taxon>Eukaryota</taxon>
        <taxon>Sar</taxon>
        <taxon>Stramenopiles</taxon>
        <taxon>Ochrophyta</taxon>
        <taxon>Bacillariophyta</taxon>
        <taxon>Mediophyceae</taxon>
        <taxon>Biddulphiophycidae</taxon>
        <taxon>Hemiaulales</taxon>
        <taxon>Hemiaulaceae</taxon>
        <taxon>Eucampia</taxon>
    </lineage>
</organism>
<dbReference type="EMBL" id="HBHI01020260">
    <property type="protein sequence ID" value="CAD9683581.1"/>
    <property type="molecule type" value="Transcribed_RNA"/>
</dbReference>
<name>A0A7S2RY12_9STRA</name>
<reference evidence="12" key="1">
    <citation type="submission" date="2021-01" db="EMBL/GenBank/DDBJ databases">
        <authorList>
            <person name="Corre E."/>
            <person name="Pelletier E."/>
            <person name="Niang G."/>
            <person name="Scheremetjew M."/>
            <person name="Finn R."/>
            <person name="Kale V."/>
            <person name="Holt S."/>
            <person name="Cochrane G."/>
            <person name="Meng A."/>
            <person name="Brown T."/>
            <person name="Cohen L."/>
        </authorList>
    </citation>
    <scope>NUCLEOTIDE SEQUENCE</scope>
    <source>
        <strain evidence="12">CCMP1452</strain>
    </source>
</reference>
<keyword evidence="8 11" id="KW-1133">Transmembrane helix</keyword>
<evidence type="ECO:0000256" key="4">
    <source>
        <dbReference type="ARBA" id="ARBA00012483"/>
    </source>
</evidence>
<feature type="compositionally biased region" description="Polar residues" evidence="10">
    <location>
        <begin position="450"/>
        <end position="465"/>
    </location>
</feature>
<evidence type="ECO:0000256" key="2">
    <source>
        <dbReference type="ARBA" id="ARBA00004141"/>
    </source>
</evidence>
<evidence type="ECO:0000256" key="9">
    <source>
        <dbReference type="ARBA" id="ARBA00023136"/>
    </source>
</evidence>
<feature type="transmembrane region" description="Helical" evidence="11">
    <location>
        <begin position="233"/>
        <end position="258"/>
    </location>
</feature>
<protein>
    <recommendedName>
        <fullName evidence="4">RING-type E3 ubiquitin transferase</fullName>
        <ecNumber evidence="4">2.3.2.27</ecNumber>
    </recommendedName>
</protein>
<keyword evidence="7" id="KW-0833">Ubl conjugation pathway</keyword>
<evidence type="ECO:0000256" key="1">
    <source>
        <dbReference type="ARBA" id="ARBA00000900"/>
    </source>
</evidence>
<evidence type="ECO:0000256" key="11">
    <source>
        <dbReference type="SAM" id="Phobius"/>
    </source>
</evidence>
<dbReference type="EC" id="2.3.2.27" evidence="4"/>
<comment type="catalytic activity">
    <reaction evidence="1">
        <text>S-ubiquitinyl-[E2 ubiquitin-conjugating enzyme]-L-cysteine + [acceptor protein]-L-lysine = [E2 ubiquitin-conjugating enzyme]-L-cysteine + N(6)-ubiquitinyl-[acceptor protein]-L-lysine.</text>
        <dbReference type="EC" id="2.3.2.27"/>
    </reaction>
</comment>
<feature type="transmembrane region" description="Helical" evidence="11">
    <location>
        <begin position="333"/>
        <end position="354"/>
    </location>
</feature>
<dbReference type="GO" id="GO:0005789">
    <property type="term" value="C:endoplasmic reticulum membrane"/>
    <property type="evidence" value="ECO:0007669"/>
    <property type="project" value="TreeGrafter"/>
</dbReference>